<dbReference type="EMBL" id="JADCNM010000001">
    <property type="protein sequence ID" value="KAG0503366.1"/>
    <property type="molecule type" value="Genomic_DNA"/>
</dbReference>
<protein>
    <submittedName>
        <fullName evidence="1">Uncharacterized protein</fullName>
    </submittedName>
</protein>
<proteinExistence type="predicted"/>
<sequence length="123" mass="13188">MPSISLSSCRSSPAAAAAAAAIKTVVVPTPPLDYVSLFRSAVCSFSCRQKILSLPPFSKVLRSDSAAYTALRMLRLLIRPSTASYNSLINSLLLANRTRQLLRSSVRFSPLALASNTLPSPSY</sequence>
<comment type="caution">
    <text evidence="1">The sequence shown here is derived from an EMBL/GenBank/DDBJ whole genome shotgun (WGS) entry which is preliminary data.</text>
</comment>
<dbReference type="Proteomes" id="UP000639772">
    <property type="component" value="Chromosome 1"/>
</dbReference>
<organism evidence="1 2">
    <name type="scientific">Vanilla planifolia</name>
    <name type="common">Vanilla</name>
    <dbReference type="NCBI Taxonomy" id="51239"/>
    <lineage>
        <taxon>Eukaryota</taxon>
        <taxon>Viridiplantae</taxon>
        <taxon>Streptophyta</taxon>
        <taxon>Embryophyta</taxon>
        <taxon>Tracheophyta</taxon>
        <taxon>Spermatophyta</taxon>
        <taxon>Magnoliopsida</taxon>
        <taxon>Liliopsida</taxon>
        <taxon>Asparagales</taxon>
        <taxon>Orchidaceae</taxon>
        <taxon>Vanilloideae</taxon>
        <taxon>Vanilleae</taxon>
        <taxon>Vanilla</taxon>
    </lineage>
</organism>
<reference evidence="1 2" key="1">
    <citation type="journal article" date="2020" name="Nat. Food">
        <title>A phased Vanilla planifolia genome enables genetic improvement of flavour and production.</title>
        <authorList>
            <person name="Hasing T."/>
            <person name="Tang H."/>
            <person name="Brym M."/>
            <person name="Khazi F."/>
            <person name="Huang T."/>
            <person name="Chambers A.H."/>
        </authorList>
    </citation>
    <scope>NUCLEOTIDE SEQUENCE [LARGE SCALE GENOMIC DNA]</scope>
    <source>
        <tissue evidence="1">Leaf</tissue>
    </source>
</reference>
<accession>A0A835VNM9</accession>
<evidence type="ECO:0000313" key="1">
    <source>
        <dbReference type="EMBL" id="KAG0503366.1"/>
    </source>
</evidence>
<dbReference type="AlphaFoldDB" id="A0A835VNM9"/>
<name>A0A835VNM9_VANPL</name>
<evidence type="ECO:0000313" key="2">
    <source>
        <dbReference type="Proteomes" id="UP000639772"/>
    </source>
</evidence>
<gene>
    <name evidence="1" type="ORF">HPP92_003438</name>
</gene>